<feature type="chain" id="PRO_5013092013" evidence="2">
    <location>
        <begin position="28"/>
        <end position="303"/>
    </location>
</feature>
<proteinExistence type="predicted"/>
<dbReference type="OrthoDB" id="361198at2"/>
<reference evidence="3 4" key="1">
    <citation type="submission" date="2017-02" db="EMBL/GenBank/DDBJ databases">
        <authorList>
            <person name="Peterson S.W."/>
        </authorList>
    </citation>
    <scope>NUCLEOTIDE SEQUENCE [LARGE SCALE GENOMIC DNA]</scope>
    <source>
        <strain evidence="3 4">ATCC BAA-908</strain>
    </source>
</reference>
<dbReference type="Pfam" id="PF13174">
    <property type="entry name" value="TPR_6"/>
    <property type="match status" value="1"/>
</dbReference>
<name>A0A1T4KDJ6_TREPO</name>
<evidence type="ECO:0000256" key="2">
    <source>
        <dbReference type="SAM" id="SignalP"/>
    </source>
</evidence>
<accession>A0A1T4KDJ6</accession>
<evidence type="ECO:0000313" key="3">
    <source>
        <dbReference type="EMBL" id="SJZ40461.1"/>
    </source>
</evidence>
<sequence length="303" mass="34994">MKKVKPLVLFSLCVLFLCRMRPSCAQAYGQNIASAAFLQGTDAFKSGEWMSAVFMLRRAVSYPENCNSDTWYMLITAEMYAGEYKSAYQDCEMFLKDFPDSPYLSYVMYHKGRALFCLGEYERSVIQLSDFCHYYPDHEMYASALFWVAESFFAAYNYSDAEILYSRVVSEFPDDAKAAAAQYRIETIAQNAREEKLLYLLKETGEEYLAAKEEYERQLKLSGSDSAGEARRRIMELQHANAELQKKITLLEQEKNDLSARLDEEKQMNSTIKNENEDMVSSLKQKALWTQELMKARTPKDGK</sequence>
<dbReference type="STRING" id="261392.SAMN02745149_01140"/>
<dbReference type="Proteomes" id="UP000190423">
    <property type="component" value="Unassembled WGS sequence"/>
</dbReference>
<keyword evidence="1" id="KW-0175">Coiled coil</keyword>
<feature type="coiled-coil region" evidence="1">
    <location>
        <begin position="227"/>
        <end position="275"/>
    </location>
</feature>
<keyword evidence="4" id="KW-1185">Reference proteome</keyword>
<gene>
    <name evidence="3" type="ORF">SAMN02745149_01140</name>
</gene>
<dbReference type="InterPro" id="IPR019734">
    <property type="entry name" value="TPR_rpt"/>
</dbReference>
<dbReference type="SUPFAM" id="SSF48452">
    <property type="entry name" value="TPR-like"/>
    <property type="match status" value="1"/>
</dbReference>
<dbReference type="EMBL" id="FUWG01000007">
    <property type="protein sequence ID" value="SJZ40461.1"/>
    <property type="molecule type" value="Genomic_DNA"/>
</dbReference>
<evidence type="ECO:0000313" key="4">
    <source>
        <dbReference type="Proteomes" id="UP000190423"/>
    </source>
</evidence>
<organism evidence="3 4">
    <name type="scientific">Treponema porcinum</name>
    <dbReference type="NCBI Taxonomy" id="261392"/>
    <lineage>
        <taxon>Bacteria</taxon>
        <taxon>Pseudomonadati</taxon>
        <taxon>Spirochaetota</taxon>
        <taxon>Spirochaetia</taxon>
        <taxon>Spirochaetales</taxon>
        <taxon>Treponemataceae</taxon>
        <taxon>Treponema</taxon>
    </lineage>
</organism>
<evidence type="ECO:0000256" key="1">
    <source>
        <dbReference type="SAM" id="Coils"/>
    </source>
</evidence>
<keyword evidence="2" id="KW-0732">Signal</keyword>
<dbReference type="AlphaFoldDB" id="A0A1T4KDJ6"/>
<dbReference type="GeneID" id="78316438"/>
<protein>
    <submittedName>
        <fullName evidence="3">Tetratricopeptide repeat-containing protein</fullName>
    </submittedName>
</protein>
<dbReference type="InterPro" id="IPR011990">
    <property type="entry name" value="TPR-like_helical_dom_sf"/>
</dbReference>
<dbReference type="Gene3D" id="1.25.40.10">
    <property type="entry name" value="Tetratricopeptide repeat domain"/>
    <property type="match status" value="2"/>
</dbReference>
<dbReference type="RefSeq" id="WP_078933049.1">
    <property type="nucleotide sequence ID" value="NZ_FUWG01000007.1"/>
</dbReference>
<feature type="signal peptide" evidence="2">
    <location>
        <begin position="1"/>
        <end position="27"/>
    </location>
</feature>